<keyword evidence="6" id="KW-1185">Reference proteome</keyword>
<dbReference type="OrthoDB" id="9809392at2"/>
<dbReference type="InterPro" id="IPR029063">
    <property type="entry name" value="SAM-dependent_MTases_sf"/>
</dbReference>
<dbReference type="Pfam" id="PF08241">
    <property type="entry name" value="Methyltransf_11"/>
    <property type="match status" value="1"/>
</dbReference>
<evidence type="ECO:0000256" key="1">
    <source>
        <dbReference type="ARBA" id="ARBA00022737"/>
    </source>
</evidence>
<dbReference type="SUPFAM" id="SSF48452">
    <property type="entry name" value="TPR-like"/>
    <property type="match status" value="1"/>
</dbReference>
<sequence length="436" mass="48028">MCTRPELDELDEARRLYGEHRYVEAEEACRRALLHRGSRPQALHLLGRIMHRTGKLELAEGFLREALSCDPGSPSIHCSLGKVLYDLGRLPDSLASFEQAIALDPECGEAHCALGGALQEVGRFAEAEQHCRRSLALEFERPRSYFFLANALCSLGRLLEARECFRAALALDPSYSDAHWTLATVYRVKGRTAEALRVLECGSALAPDNPEIPFILEALKGSYAPSRAPDGFIVHHFDRFASSFDAQLREVLRYRAPELVVGVATRWLGARAWQLDVLDAGCGTGLCGPLLRPVARRLVGVDLSRGMLERARERGVYDELICAELTQCLAGTYELYDLIVMADVLVYFGDLLPVLSSASRAIRAGGVVAASFERADSGNYVLHAAGRYAHSEGYLREASTRAGLVLLELEACTLRLERGEPVRGYIAVLRKPSLEA</sequence>
<keyword evidence="2 3" id="KW-0802">TPR repeat</keyword>
<dbReference type="AlphaFoldDB" id="D1CIY8"/>
<dbReference type="InterPro" id="IPR013216">
    <property type="entry name" value="Methyltransf_11"/>
</dbReference>
<dbReference type="RefSeq" id="WP_012876739.1">
    <property type="nucleotide sequence ID" value="NC_013526.1"/>
</dbReference>
<evidence type="ECO:0000259" key="4">
    <source>
        <dbReference type="Pfam" id="PF08241"/>
    </source>
</evidence>
<dbReference type="HOGENOM" id="CLU_034833_1_0_0"/>
<evidence type="ECO:0000313" key="6">
    <source>
        <dbReference type="Proteomes" id="UP000000323"/>
    </source>
</evidence>
<dbReference type="PANTHER" id="PTHR44858:SF1">
    <property type="entry name" value="UDP-N-ACETYLGLUCOSAMINE--PEPTIDE N-ACETYLGLUCOSAMINYLTRANSFERASE SPINDLY-RELATED"/>
    <property type="match status" value="1"/>
</dbReference>
<dbReference type="KEGG" id="ttr:Tter_2825"/>
<proteinExistence type="predicted"/>
<dbReference type="Pfam" id="PF13432">
    <property type="entry name" value="TPR_16"/>
    <property type="match status" value="2"/>
</dbReference>
<accession>D1CIY8</accession>
<evidence type="ECO:0000256" key="2">
    <source>
        <dbReference type="ARBA" id="ARBA00022803"/>
    </source>
</evidence>
<feature type="repeat" description="TPR" evidence="3">
    <location>
        <begin position="74"/>
        <end position="107"/>
    </location>
</feature>
<keyword evidence="1" id="KW-0677">Repeat</keyword>
<name>D1CIY8_THET1</name>
<feature type="repeat" description="TPR" evidence="3">
    <location>
        <begin position="40"/>
        <end position="73"/>
    </location>
</feature>
<protein>
    <submittedName>
        <fullName evidence="5">Methyltransferase type 12</fullName>
    </submittedName>
</protein>
<dbReference type="Gene3D" id="3.40.50.150">
    <property type="entry name" value="Vaccinia Virus protein VP39"/>
    <property type="match status" value="1"/>
</dbReference>
<keyword evidence="5" id="KW-0489">Methyltransferase</keyword>
<dbReference type="GO" id="GO:0032259">
    <property type="term" value="P:methylation"/>
    <property type="evidence" value="ECO:0007669"/>
    <property type="project" value="UniProtKB-KW"/>
</dbReference>
<dbReference type="SUPFAM" id="SSF53335">
    <property type="entry name" value="S-adenosyl-L-methionine-dependent methyltransferases"/>
    <property type="match status" value="1"/>
</dbReference>
<keyword evidence="5" id="KW-0808">Transferase</keyword>
<dbReference type="InterPro" id="IPR011990">
    <property type="entry name" value="TPR-like_helical_dom_sf"/>
</dbReference>
<dbReference type="Proteomes" id="UP000000323">
    <property type="component" value="Chromosome 2"/>
</dbReference>
<dbReference type="CDD" id="cd02440">
    <property type="entry name" value="AdoMet_MTases"/>
    <property type="match status" value="1"/>
</dbReference>
<gene>
    <name evidence="5" type="ordered locus">Tter_2825</name>
</gene>
<dbReference type="EMBL" id="CP001826">
    <property type="protein sequence ID" value="ACZ43708.1"/>
    <property type="molecule type" value="Genomic_DNA"/>
</dbReference>
<dbReference type="Pfam" id="PF13414">
    <property type="entry name" value="TPR_11"/>
    <property type="match status" value="1"/>
</dbReference>
<feature type="domain" description="Methyltransferase type 11" evidence="4">
    <location>
        <begin position="278"/>
        <end position="369"/>
    </location>
</feature>
<evidence type="ECO:0000256" key="3">
    <source>
        <dbReference type="PROSITE-ProRule" id="PRU00339"/>
    </source>
</evidence>
<dbReference type="STRING" id="525904.Tter_2825"/>
<dbReference type="eggNOG" id="COG4976">
    <property type="taxonomic scope" value="Bacteria"/>
</dbReference>
<dbReference type="PROSITE" id="PS50005">
    <property type="entry name" value="TPR"/>
    <property type="match status" value="3"/>
</dbReference>
<evidence type="ECO:0000313" key="5">
    <source>
        <dbReference type="EMBL" id="ACZ43708.1"/>
    </source>
</evidence>
<reference evidence="6" key="1">
    <citation type="journal article" date="2010" name="Stand. Genomic Sci.">
        <title>Complete genome sequence of 'Thermobaculum terrenum' type strain (YNP1).</title>
        <authorList>
            <person name="Kiss H."/>
            <person name="Cleland D."/>
            <person name="Lapidus A."/>
            <person name="Lucas S."/>
            <person name="Glavina Del Rio T."/>
            <person name="Nolan M."/>
            <person name="Tice H."/>
            <person name="Han C."/>
            <person name="Goodwin L."/>
            <person name="Pitluck S."/>
            <person name="Liolios K."/>
            <person name="Ivanova N."/>
            <person name="Mavromatis K."/>
            <person name="Ovchinnikova G."/>
            <person name="Pati A."/>
            <person name="Chen A."/>
            <person name="Palaniappan K."/>
            <person name="Land M."/>
            <person name="Hauser L."/>
            <person name="Chang Y."/>
            <person name="Jeffries C."/>
            <person name="Lu M."/>
            <person name="Brettin T."/>
            <person name="Detter J."/>
            <person name="Goker M."/>
            <person name="Tindall B."/>
            <person name="Beck B."/>
            <person name="McDermott T."/>
            <person name="Woyke T."/>
            <person name="Bristow J."/>
            <person name="Eisen J."/>
            <person name="Markowitz V."/>
            <person name="Hugenholtz P."/>
            <person name="Kyrpides N."/>
            <person name="Klenk H."/>
            <person name="Cheng J."/>
        </authorList>
    </citation>
    <scope>NUCLEOTIDE SEQUENCE [LARGE SCALE GENOMIC DNA]</scope>
    <source>
        <strain evidence="6">ATCC BAA-798 / YNP1</strain>
    </source>
</reference>
<dbReference type="GO" id="GO:0008757">
    <property type="term" value="F:S-adenosylmethionine-dependent methyltransferase activity"/>
    <property type="evidence" value="ECO:0007669"/>
    <property type="project" value="InterPro"/>
</dbReference>
<dbReference type="PANTHER" id="PTHR44858">
    <property type="entry name" value="TETRATRICOPEPTIDE REPEAT PROTEIN 6"/>
    <property type="match status" value="1"/>
</dbReference>
<dbReference type="SMART" id="SM00028">
    <property type="entry name" value="TPR"/>
    <property type="match status" value="5"/>
</dbReference>
<dbReference type="Gene3D" id="1.25.40.10">
    <property type="entry name" value="Tetratricopeptide repeat domain"/>
    <property type="match status" value="1"/>
</dbReference>
<organism evidence="5 6">
    <name type="scientific">Thermobaculum terrenum (strain ATCC BAA-798 / CCMEE 7001 / YNP1)</name>
    <dbReference type="NCBI Taxonomy" id="525904"/>
    <lineage>
        <taxon>Bacteria</taxon>
        <taxon>Bacillati</taxon>
        <taxon>Chloroflexota</taxon>
        <taxon>Chloroflexia</taxon>
        <taxon>Candidatus Thermobaculales</taxon>
        <taxon>Candidatus Thermobaculaceae</taxon>
        <taxon>Thermobaculum</taxon>
    </lineage>
</organism>
<dbReference type="eggNOG" id="COG0457">
    <property type="taxonomic scope" value="Bacteria"/>
</dbReference>
<dbReference type="InterPro" id="IPR019734">
    <property type="entry name" value="TPR_rpt"/>
</dbReference>
<feature type="repeat" description="TPR" evidence="3">
    <location>
        <begin position="142"/>
        <end position="175"/>
    </location>
</feature>
<dbReference type="InterPro" id="IPR050498">
    <property type="entry name" value="Ycf3"/>
</dbReference>